<dbReference type="RefSeq" id="WP_025293697.1">
    <property type="nucleotide sequence ID" value="NZ_CP006644.1"/>
</dbReference>
<reference evidence="2 3" key="1">
    <citation type="submission" date="2013-07" db="EMBL/GenBank/DDBJ databases">
        <title>Completed genome of Sphingomonas sanxanigenens NX02.</title>
        <authorList>
            <person name="Ma T."/>
            <person name="Huang H."/>
            <person name="Wu M."/>
            <person name="Li X."/>
            <person name="Li G."/>
        </authorList>
    </citation>
    <scope>NUCLEOTIDE SEQUENCE [LARGE SCALE GENOMIC DNA]</scope>
    <source>
        <strain evidence="2 3">NX02</strain>
    </source>
</reference>
<accession>W0AIR0</accession>
<proteinExistence type="predicted"/>
<feature type="compositionally biased region" description="Basic and acidic residues" evidence="1">
    <location>
        <begin position="53"/>
        <end position="65"/>
    </location>
</feature>
<dbReference type="STRING" id="1123269.NX02_19350"/>
<dbReference type="Proteomes" id="UP000018851">
    <property type="component" value="Chromosome"/>
</dbReference>
<evidence type="ECO:0000313" key="3">
    <source>
        <dbReference type="Proteomes" id="UP000018851"/>
    </source>
</evidence>
<evidence type="ECO:0000313" key="2">
    <source>
        <dbReference type="EMBL" id="AHE55530.1"/>
    </source>
</evidence>
<name>W0AIR0_9SPHN</name>
<dbReference type="EMBL" id="CP006644">
    <property type="protein sequence ID" value="AHE55530.1"/>
    <property type="molecule type" value="Genomic_DNA"/>
</dbReference>
<dbReference type="HOGENOM" id="CLU_2425418_0_0_5"/>
<protein>
    <submittedName>
        <fullName evidence="2">Uncharacterized protein</fullName>
    </submittedName>
</protein>
<organism evidence="2 3">
    <name type="scientific">Sphingomonas sanxanigenens DSM 19645 = NX02</name>
    <dbReference type="NCBI Taxonomy" id="1123269"/>
    <lineage>
        <taxon>Bacteria</taxon>
        <taxon>Pseudomonadati</taxon>
        <taxon>Pseudomonadota</taxon>
        <taxon>Alphaproteobacteria</taxon>
        <taxon>Sphingomonadales</taxon>
        <taxon>Sphingomonadaceae</taxon>
        <taxon>Sphingomonas</taxon>
    </lineage>
</organism>
<dbReference type="eggNOG" id="ENOG503016U">
    <property type="taxonomic scope" value="Bacteria"/>
</dbReference>
<dbReference type="AlphaFoldDB" id="W0AIR0"/>
<dbReference type="PATRIC" id="fig|1123269.5.peg.3786"/>
<keyword evidence="3" id="KW-1185">Reference proteome</keyword>
<gene>
    <name evidence="2" type="ORF">NX02_19350</name>
</gene>
<feature type="region of interest" description="Disordered" evidence="1">
    <location>
        <begin position="53"/>
        <end position="95"/>
    </location>
</feature>
<sequence>MTVKKTVDTSGVKLSDVPGKPDTAGLEPDKLKPATDVAASGALIEPTIVERIDTKHPAVDDEPRKGASKVSNQIDFNDPTLTPEEAVEQNLKASD</sequence>
<dbReference type="KEGG" id="ssan:NX02_19350"/>
<evidence type="ECO:0000256" key="1">
    <source>
        <dbReference type="SAM" id="MobiDB-lite"/>
    </source>
</evidence>
<dbReference type="OrthoDB" id="7510399at2"/>
<feature type="region of interest" description="Disordered" evidence="1">
    <location>
        <begin position="1"/>
        <end position="33"/>
    </location>
</feature>